<name>A0A0B7MS65_9CAUD</name>
<dbReference type="KEGG" id="vg:23301314"/>
<accession>A0A0B7MS65</accession>
<organism evidence="1 2">
    <name type="scientific">Enterobacteria phage GEC-3S</name>
    <dbReference type="NCBI Taxonomy" id="1222338"/>
    <lineage>
        <taxon>Viruses</taxon>
        <taxon>Duplodnaviria</taxon>
        <taxon>Heunggongvirae</taxon>
        <taxon>Uroviricota</taxon>
        <taxon>Caudoviricetes</taxon>
        <taxon>Pantevenvirales</taxon>
        <taxon>Straboviridae</taxon>
        <taxon>Krischvirus</taxon>
        <taxon>Krischvirus gec3s</taxon>
    </lineage>
</organism>
<protein>
    <submittedName>
        <fullName evidence="1">Uncharacterized protein</fullName>
    </submittedName>
</protein>
<sequence length="55" mass="6268">MATLWLLLSVSVGVYNKGTVTSVEFSSYQNCFEAVQELQQDSEVNRNTKFFCVKK</sequence>
<dbReference type="GeneID" id="23301314"/>
<evidence type="ECO:0000313" key="1">
    <source>
        <dbReference type="EMBL" id="CEO90836.1"/>
    </source>
</evidence>
<gene>
    <name evidence="1" type="ORF">BN201_0233</name>
</gene>
<reference evidence="1 2" key="1">
    <citation type="submission" date="2012-08" db="EMBL/GenBank/DDBJ databases">
        <title>Selection and characterization of a candidate therapeutic bacteriophage that lyses the German Escherichia coli O104:H4 outbreak strain.</title>
        <authorList>
            <person name="Merabishvilli M."/>
            <person name="De Vos D."/>
            <person name="Verbeken G."/>
            <person name="Kropinski A."/>
            <person name="Vandenheuvel D."/>
            <person name="Lavigne R."/>
            <person name="Wattiau P."/>
            <person name="Mast J."/>
            <person name="Ragimbeau C."/>
            <person name="Mossong J."/>
            <person name="Scheres J."/>
            <person name="Chanishvili N."/>
            <person name="Vaneechoutte M."/>
            <person name="Pirnay J.P."/>
        </authorList>
    </citation>
    <scope>NUCLEOTIDE SEQUENCE [LARGE SCALE GENOMIC DNA]</scope>
</reference>
<dbReference type="Proteomes" id="UP000203896">
    <property type="component" value="Segment"/>
</dbReference>
<evidence type="ECO:0000313" key="2">
    <source>
        <dbReference type="Proteomes" id="UP000203896"/>
    </source>
</evidence>
<dbReference type="EMBL" id="HE978309">
    <property type="protein sequence ID" value="CEO90836.1"/>
    <property type="molecule type" value="Genomic_DNA"/>
</dbReference>
<dbReference type="RefSeq" id="YP_009118916.1">
    <property type="nucleotide sequence ID" value="NC_025425.1"/>
</dbReference>
<keyword evidence="2" id="KW-1185">Reference proteome</keyword>
<proteinExistence type="predicted"/>